<dbReference type="AlphaFoldDB" id="A0A5S3PHW6"/>
<comment type="caution">
    <text evidence="2">The sequence shown here is derived from an EMBL/GenBank/DDBJ whole genome shotgun (WGS) entry which is preliminary data.</text>
</comment>
<gene>
    <name evidence="2" type="ORF">FEE95_18410</name>
</gene>
<sequence>MKNKLRNAIALSLIPQIILVKWLAGHTDWVESFYSTGIYPWISQFFRSLFGWIPFSVGEIIYTLLVVLVFRYILRNRRKIKTKPLLFLRDNIMVLAVFYFTFHICWGLNYYRKPLSETLAVNEKATYEDIKSLTETLIEKTNALQLQITQDSTAMVNVPYNRNEIFERTIASYNNLDDQMPFLEYRRPSVKKSMFSIMSSYMGIGGYLNPFTNEAQVNKKTPVFRFPVVAAHEIGHQIGYSAENETNLIGYMVTAENEDIYFQYSASAYALAYCLSAVHTTDEKEFERLYTNINEGVRKNYRELQDFHEDYENPFEPIFKSVFSTFLKANNQADGVQSYSRVVHLLVGYHEKNPL</sequence>
<dbReference type="InterPro" id="IPR024294">
    <property type="entry name" value="DUF3810"/>
</dbReference>
<proteinExistence type="predicted"/>
<dbReference type="OrthoDB" id="1048788at2"/>
<evidence type="ECO:0000256" key="1">
    <source>
        <dbReference type="SAM" id="Phobius"/>
    </source>
</evidence>
<feature type="transmembrane region" description="Helical" evidence="1">
    <location>
        <begin position="91"/>
        <end position="111"/>
    </location>
</feature>
<evidence type="ECO:0000313" key="3">
    <source>
        <dbReference type="Proteomes" id="UP000310314"/>
    </source>
</evidence>
<dbReference type="EMBL" id="VATY01000004">
    <property type="protein sequence ID" value="TMM53870.1"/>
    <property type="molecule type" value="Genomic_DNA"/>
</dbReference>
<dbReference type="Pfam" id="PF12725">
    <property type="entry name" value="DUF3810"/>
    <property type="match status" value="1"/>
</dbReference>
<keyword evidence="1" id="KW-1133">Transmembrane helix</keyword>
<dbReference type="RefSeq" id="WP_138659493.1">
    <property type="nucleotide sequence ID" value="NZ_VATY01000004.1"/>
</dbReference>
<organism evidence="2 3">
    <name type="scientific">Maribacter algarum</name>
    <name type="common">ex Zhang et al. 2020</name>
    <dbReference type="NCBI Taxonomy" id="2578118"/>
    <lineage>
        <taxon>Bacteria</taxon>
        <taxon>Pseudomonadati</taxon>
        <taxon>Bacteroidota</taxon>
        <taxon>Flavobacteriia</taxon>
        <taxon>Flavobacteriales</taxon>
        <taxon>Flavobacteriaceae</taxon>
        <taxon>Maribacter</taxon>
    </lineage>
</organism>
<keyword evidence="1" id="KW-0472">Membrane</keyword>
<accession>A0A5S3PHW6</accession>
<dbReference type="Proteomes" id="UP000310314">
    <property type="component" value="Unassembled WGS sequence"/>
</dbReference>
<evidence type="ECO:0000313" key="2">
    <source>
        <dbReference type="EMBL" id="TMM53870.1"/>
    </source>
</evidence>
<name>A0A5S3PHW6_9FLAO</name>
<keyword evidence="1" id="KW-0812">Transmembrane</keyword>
<protein>
    <submittedName>
        <fullName evidence="2">DUF3810 domain-containing protein</fullName>
    </submittedName>
</protein>
<keyword evidence="3" id="KW-1185">Reference proteome</keyword>
<feature type="transmembrane region" description="Helical" evidence="1">
    <location>
        <begin position="49"/>
        <end position="70"/>
    </location>
</feature>
<reference evidence="2 3" key="1">
    <citation type="submission" date="2019-05" db="EMBL/GenBank/DDBJ databases">
        <authorList>
            <person name="Zhang J.-Y."/>
            <person name="Feg X."/>
            <person name="Du Z.-J."/>
        </authorList>
    </citation>
    <scope>NUCLEOTIDE SEQUENCE [LARGE SCALE GENOMIC DNA]</scope>
    <source>
        <strain evidence="2 3">RZ26</strain>
    </source>
</reference>